<dbReference type="Proteomes" id="UP001447842">
    <property type="component" value="Chromosome"/>
</dbReference>
<name>A0ABZ3H874_9BACT</name>
<dbReference type="Pfam" id="PF21706">
    <property type="entry name" value="FCSD_central"/>
    <property type="match status" value="1"/>
</dbReference>
<dbReference type="RefSeq" id="WP_345969827.1">
    <property type="nucleotide sequence ID" value="NZ_CP147920.1"/>
</dbReference>
<evidence type="ECO:0000313" key="4">
    <source>
        <dbReference type="EMBL" id="XAU14735.1"/>
    </source>
</evidence>
<organism evidence="4 5">
    <name type="scientific">Sulfurimonas diazotrophicus</name>
    <dbReference type="NCBI Taxonomy" id="3131939"/>
    <lineage>
        <taxon>Bacteria</taxon>
        <taxon>Pseudomonadati</taxon>
        <taxon>Campylobacterota</taxon>
        <taxon>Epsilonproteobacteria</taxon>
        <taxon>Campylobacterales</taxon>
        <taxon>Sulfurimonadaceae</taxon>
        <taxon>Sulfurimonas</taxon>
    </lineage>
</organism>
<evidence type="ECO:0000259" key="3">
    <source>
        <dbReference type="Pfam" id="PF21706"/>
    </source>
</evidence>
<gene>
    <name evidence="4" type="ORF">WCY31_10855</name>
</gene>
<dbReference type="SUPFAM" id="SSF51905">
    <property type="entry name" value="FAD/NAD(P)-binding domain"/>
    <property type="match status" value="2"/>
</dbReference>
<dbReference type="GO" id="GO:0016491">
    <property type="term" value="F:oxidoreductase activity"/>
    <property type="evidence" value="ECO:0007669"/>
    <property type="project" value="UniProtKB-KW"/>
</dbReference>
<dbReference type="InterPro" id="IPR049386">
    <property type="entry name" value="FCSD_central"/>
</dbReference>
<keyword evidence="5" id="KW-1185">Reference proteome</keyword>
<dbReference type="InterPro" id="IPR052541">
    <property type="entry name" value="SQRD"/>
</dbReference>
<dbReference type="NCBIfam" id="TIGR01409">
    <property type="entry name" value="TAT_signal_seq"/>
    <property type="match status" value="1"/>
</dbReference>
<dbReference type="Gene3D" id="3.50.50.60">
    <property type="entry name" value="FAD/NAD(P)-binding domain"/>
    <property type="match status" value="2"/>
</dbReference>
<evidence type="ECO:0000313" key="5">
    <source>
        <dbReference type="Proteomes" id="UP001447842"/>
    </source>
</evidence>
<feature type="domain" description="Sulfide dehydrogenase [flavocytochrome c] flavoprotein chain central" evidence="3">
    <location>
        <begin position="193"/>
        <end position="291"/>
    </location>
</feature>
<dbReference type="PROSITE" id="PS51318">
    <property type="entry name" value="TAT"/>
    <property type="match status" value="1"/>
</dbReference>
<feature type="domain" description="FAD/NAD(P)-binding" evidence="2">
    <location>
        <begin position="57"/>
        <end position="158"/>
    </location>
</feature>
<dbReference type="InterPro" id="IPR023753">
    <property type="entry name" value="FAD/NAD-binding_dom"/>
</dbReference>
<evidence type="ECO:0000256" key="1">
    <source>
        <dbReference type="ARBA" id="ARBA00022505"/>
    </source>
</evidence>
<dbReference type="PANTHER" id="PTHR43755:SF1">
    <property type="entry name" value="FAD-DEPENDENT PYRIDINE NUCLEOTIDE-DISULPHIDE OXIDOREDUCTASE"/>
    <property type="match status" value="1"/>
</dbReference>
<evidence type="ECO:0000259" key="2">
    <source>
        <dbReference type="Pfam" id="PF07992"/>
    </source>
</evidence>
<dbReference type="InterPro" id="IPR019546">
    <property type="entry name" value="TAT_signal_bac_arc"/>
</dbReference>
<accession>A0ABZ3H874</accession>
<proteinExistence type="predicted"/>
<keyword evidence="4" id="KW-0560">Oxidoreductase</keyword>
<keyword evidence="1" id="KW-0500">Molybdenum</keyword>
<dbReference type="PANTHER" id="PTHR43755">
    <property type="match status" value="1"/>
</dbReference>
<dbReference type="Pfam" id="PF07992">
    <property type="entry name" value="Pyr_redox_2"/>
    <property type="match status" value="1"/>
</dbReference>
<dbReference type="InterPro" id="IPR006311">
    <property type="entry name" value="TAT_signal"/>
</dbReference>
<protein>
    <submittedName>
        <fullName evidence="4">FAD/NAD(P)-binding oxidoreductase</fullName>
        <ecNumber evidence="4">1.-.-.-</ecNumber>
    </submittedName>
</protein>
<dbReference type="PROSITE" id="PS51257">
    <property type="entry name" value="PROKAR_LIPOPROTEIN"/>
    <property type="match status" value="1"/>
</dbReference>
<dbReference type="EC" id="1.-.-.-" evidence="4"/>
<dbReference type="EMBL" id="CP147920">
    <property type="protein sequence ID" value="XAU14735.1"/>
    <property type="molecule type" value="Genomic_DNA"/>
</dbReference>
<sequence>MGLSRRDLLKLSGAAAAAIGAAGCSQMGLGPDEEEMTNVGSVGVGTEAALPKTGAPRVVVVGGGWSGLTVAKYVKKYAPNADVVLVEQRGEFMSCPVSNLWLVEAVELDFLIHDYLQAARENNYTFFNATVVGVDKAKRTVMTSDGDLTYDYLVLAPGIDYDYSGWTKDPALERRLRTEYPAGFKPGSEHLTLRNKVLDFEEGNFILTVPGGNYRCLPAPYERACLIADYFKKEGIEGKVVLIDENDDITIKAEGFHSAFEKLYKDYIEYHPGTKIATFDLDKKEVMTDYDDVIAFEDAAFYPHVRGGKILEVAGVAKDSIFNKMEADINVLTYEVNGHPEIYCGGDVRPMGFSKSGNTANTEGVYIAKRIAAKINGEEETPWESPLTICYSAVASDPVLAISINAGYAYDAKAKRFTFANVYTNETWDGRVGINNGRGLMEWAKGMYRDMFNA</sequence>
<dbReference type="InterPro" id="IPR036188">
    <property type="entry name" value="FAD/NAD-bd_sf"/>
</dbReference>
<reference evidence="4 5" key="1">
    <citation type="submission" date="2024-03" db="EMBL/GenBank/DDBJ databases">
        <title>Sulfurimonas sp. HSL3-1.</title>
        <authorList>
            <person name="Wang S."/>
        </authorList>
    </citation>
    <scope>NUCLEOTIDE SEQUENCE [LARGE SCALE GENOMIC DNA]</scope>
    <source>
        <strain evidence="4 5">HSL3-1</strain>
    </source>
</reference>